<sequence length="270" mass="32015">MKVTASIVLYNSNPNEIEKLCLNIFEYFDTILLHLIDNSPNNQLKFLENLSKNINYIHLPNNPGFGSAHNVAMQKAIDIDSKYHFVINPDIILIEDVFTPMLKYMENNIKIAMMMPKILNLDLSKQYLPKLLPTPIDLFLRKIKKPAFLYVKFINQYELRFVDDKRIYEAPVLSGCFTLFRTSVLKEKGLYDDGFFMYFEDWDISRRIHSDYKTIIFQKVSVIHEYESGANKNKKLFKIFIKSAVRYFNKWGWFFDKERKGINKKTLQQF</sequence>
<keyword evidence="2" id="KW-1185">Reference proteome</keyword>
<dbReference type="Pfam" id="PF13641">
    <property type="entry name" value="Glyco_tranf_2_3"/>
    <property type="match status" value="1"/>
</dbReference>
<dbReference type="Gene3D" id="3.90.550.10">
    <property type="entry name" value="Spore Coat Polysaccharide Biosynthesis Protein SpsA, Chain A"/>
    <property type="match status" value="1"/>
</dbReference>
<accession>A0A9N8MH02</accession>
<dbReference type="Proteomes" id="UP000662618">
    <property type="component" value="Unassembled WGS sequence"/>
</dbReference>
<name>A0A9N8MH02_9FLAO</name>
<protein>
    <recommendedName>
        <fullName evidence="3">Glycosyltransferase 2-like domain-containing protein</fullName>
    </recommendedName>
</protein>
<evidence type="ECO:0000313" key="1">
    <source>
        <dbReference type="EMBL" id="CAD7811230.1"/>
    </source>
</evidence>
<dbReference type="InterPro" id="IPR029044">
    <property type="entry name" value="Nucleotide-diphossugar_trans"/>
</dbReference>
<comment type="caution">
    <text evidence="1">The sequence shown here is derived from an EMBL/GenBank/DDBJ whole genome shotgun (WGS) entry which is preliminary data.</text>
</comment>
<dbReference type="SUPFAM" id="SSF53448">
    <property type="entry name" value="Nucleotide-diphospho-sugar transferases"/>
    <property type="match status" value="1"/>
</dbReference>
<evidence type="ECO:0008006" key="3">
    <source>
        <dbReference type="Google" id="ProtNLM"/>
    </source>
</evidence>
<evidence type="ECO:0000313" key="2">
    <source>
        <dbReference type="Proteomes" id="UP000662618"/>
    </source>
</evidence>
<reference evidence="1" key="1">
    <citation type="submission" date="2020-12" db="EMBL/GenBank/DDBJ databases">
        <authorList>
            <person name="Rodrigo-Torres L."/>
            <person name="Arahal R. D."/>
            <person name="Lucena T."/>
        </authorList>
    </citation>
    <scope>NUCLEOTIDE SEQUENCE</scope>
    <source>
        <strain evidence="1">CECT 9390</strain>
    </source>
</reference>
<proteinExistence type="predicted"/>
<gene>
    <name evidence="1" type="ORF">CHRY9390_02322</name>
</gene>
<dbReference type="PANTHER" id="PTHR43179">
    <property type="entry name" value="RHAMNOSYLTRANSFERASE WBBL"/>
    <property type="match status" value="1"/>
</dbReference>
<dbReference type="PANTHER" id="PTHR43179:SF10">
    <property type="entry name" value="GLYCOSYL TRANSFERASE"/>
    <property type="match status" value="1"/>
</dbReference>
<dbReference type="AlphaFoldDB" id="A0A9N8MH02"/>
<organism evidence="1 2">
    <name type="scientific">Chryseobacterium aquaeductus</name>
    <dbReference type="NCBI Taxonomy" id="2675056"/>
    <lineage>
        <taxon>Bacteria</taxon>
        <taxon>Pseudomonadati</taxon>
        <taxon>Bacteroidota</taxon>
        <taxon>Flavobacteriia</taxon>
        <taxon>Flavobacteriales</taxon>
        <taxon>Weeksellaceae</taxon>
        <taxon>Chryseobacterium group</taxon>
        <taxon>Chryseobacterium</taxon>
    </lineage>
</organism>
<dbReference type="RefSeq" id="WP_162088601.1">
    <property type="nucleotide sequence ID" value="NZ_CAJIMS010000001.1"/>
</dbReference>
<dbReference type="EMBL" id="CAJIMS010000001">
    <property type="protein sequence ID" value="CAD7811230.1"/>
    <property type="molecule type" value="Genomic_DNA"/>
</dbReference>